<protein>
    <recommendedName>
        <fullName evidence="4">BTB domain-containing protein</fullName>
    </recommendedName>
</protein>
<keyword evidence="3" id="KW-1185">Reference proteome</keyword>
<evidence type="ECO:0000313" key="2">
    <source>
        <dbReference type="EMBL" id="KAK7197390.1"/>
    </source>
</evidence>
<gene>
    <name evidence="2" type="ORF">NESM_000686900</name>
</gene>
<name>A0AAW0EWD0_9TRYP</name>
<proteinExistence type="predicted"/>
<feature type="region of interest" description="Disordered" evidence="1">
    <location>
        <begin position="1211"/>
        <end position="1256"/>
    </location>
</feature>
<dbReference type="InterPro" id="IPR011333">
    <property type="entry name" value="SKP1/BTB/POZ_sf"/>
</dbReference>
<feature type="compositionally biased region" description="Low complexity" evidence="1">
    <location>
        <begin position="138"/>
        <end position="162"/>
    </location>
</feature>
<feature type="region of interest" description="Disordered" evidence="1">
    <location>
        <begin position="457"/>
        <end position="519"/>
    </location>
</feature>
<evidence type="ECO:0000313" key="3">
    <source>
        <dbReference type="Proteomes" id="UP001430356"/>
    </source>
</evidence>
<feature type="region of interest" description="Disordered" evidence="1">
    <location>
        <begin position="765"/>
        <end position="792"/>
    </location>
</feature>
<dbReference type="EMBL" id="JAECZO010000104">
    <property type="protein sequence ID" value="KAK7197390.1"/>
    <property type="molecule type" value="Genomic_DNA"/>
</dbReference>
<feature type="region of interest" description="Disordered" evidence="1">
    <location>
        <begin position="994"/>
        <end position="1051"/>
    </location>
</feature>
<organism evidence="2 3">
    <name type="scientific">Novymonas esmeraldas</name>
    <dbReference type="NCBI Taxonomy" id="1808958"/>
    <lineage>
        <taxon>Eukaryota</taxon>
        <taxon>Discoba</taxon>
        <taxon>Euglenozoa</taxon>
        <taxon>Kinetoplastea</taxon>
        <taxon>Metakinetoplastina</taxon>
        <taxon>Trypanosomatida</taxon>
        <taxon>Trypanosomatidae</taxon>
        <taxon>Novymonas</taxon>
    </lineage>
</organism>
<feature type="compositionally biased region" description="Polar residues" evidence="1">
    <location>
        <begin position="505"/>
        <end position="514"/>
    </location>
</feature>
<dbReference type="CDD" id="cd18186">
    <property type="entry name" value="BTB_POZ_ZBTB_KLHL-like"/>
    <property type="match status" value="1"/>
</dbReference>
<feature type="region of interest" description="Disordered" evidence="1">
    <location>
        <begin position="1269"/>
        <end position="1311"/>
    </location>
</feature>
<dbReference type="Proteomes" id="UP001430356">
    <property type="component" value="Unassembled WGS sequence"/>
</dbReference>
<evidence type="ECO:0008006" key="4">
    <source>
        <dbReference type="Google" id="ProtNLM"/>
    </source>
</evidence>
<evidence type="ECO:0000256" key="1">
    <source>
        <dbReference type="SAM" id="MobiDB-lite"/>
    </source>
</evidence>
<feature type="region of interest" description="Disordered" evidence="1">
    <location>
        <begin position="120"/>
        <end position="200"/>
    </location>
</feature>
<feature type="region of interest" description="Disordered" evidence="1">
    <location>
        <begin position="575"/>
        <end position="653"/>
    </location>
</feature>
<feature type="compositionally biased region" description="Low complexity" evidence="1">
    <location>
        <begin position="457"/>
        <end position="473"/>
    </location>
</feature>
<accession>A0AAW0EWD0</accession>
<feature type="compositionally biased region" description="Low complexity" evidence="1">
    <location>
        <begin position="603"/>
        <end position="616"/>
    </location>
</feature>
<feature type="compositionally biased region" description="Low complexity" evidence="1">
    <location>
        <begin position="774"/>
        <end position="792"/>
    </location>
</feature>
<sequence>MFNDVNHSAAAALMCSRPPPPPLSSSLMPPTMASASFPSTTGSTAAYCSTAPSYMLAEAGGSICGGGAHDMQLSRSASTVALGDECGSASIVSRLRAAAASRRSLPLLLRSHAVPPMLRSTGDLSECESPSPLPQPLSAGAATATRTPTAATSLSSSASPGSYHLVTSHSRSPSCALDTTASSTPPSTPPPPPSRLWCSGAPLLGQVRQRCRAATTLAQLQVNPSRSPPQRANAAAASPPSPQAAAAAAAVVALPLSLSPTFASRAALASAVSSTVPADHASPAAARQSHWSKRARAPVDSVVGVVAADGRQSSSVSLSEYLSGVRSPHETGNDSAPSDASLGATDLSQDGGSAAAGLHPTQSRSQRLDAVVSAPGCALLASRTVAWSPRQEAGLLHWATDRRPPAPSPLPVFAVGHTTDPAAAAAAVATRTCARQPLMFYIHEDGAATAATSHAAVSTSPSLGPQPALLRPLSSPPPAPALGPASADTDDEVAPRVSRARAATPPSTHTWHPQQQRRHTMPLFTVPVSTSAQSRFTTNHGANALAIAVGASRATATPAPSPRCPNVGLVTAALPADERRSSSSSSRGVRRVHDGALSASPQPTTGPAGPAPLALPHVATPRGGEAPTDAAAVRDTSAPSPSPLPLPLRPSGPPPPVADTAVLLVVPRGVASVASSTIAAMTSCAGEMPSWGDDASADAVLALVEEATTTGATQKVVTCFPVHRSVLAQSSAYFAALLGSPGSPYVRSTPDEHVCLADVPAEAETHSTGAATTADPALSRRPPPSRAAAAAPPAAIERRSCRYLPVFYMPTPARAADDDDDDELIGVTAEPAPTLSHSCVCQLLHYLYTGVLPLFHQLSTRTAGGSRTPFSAAWFADVQPETLQTHVAGDYAALLWLALYMDLSSLTTAMLKLLWRLLALTRDVWPYWRAAVRWRVGEMQSVCEAWMERHVCAVLRSCTTRGLWRGLRVDQLRLLVRLRRVALEVQHSAMISDQSTQHSVSRTTTANASTVTGGGNAGADVSVASITSDTTPSSVRDVADRSNGPRGDDGATAVAVVGATVAPARRPASPATATLWHNRPPAWLSRPAAAAGVAAAARDGHTARPATEATAMWHTVSAPALHSPLTPEPLLPPPVAVSSLALPQAVGALASAPTAATPLSPLGASIGTGVQPLWSAGVHWFGAAAATPTQGSPSSTVLTFDDVAEVDGAAAMGGSPTDAVWPMPADSRRPRAGVGLRGGGGSTGRSAGAPSARAGVVSREATLPGVAAAHGTGAAPRSPSAASSSATQHTAPPAQLELYSPRTPSPMRRRLRGVPHDTGAIGRPGASPPLSPAWYTPPSAWTVIPPALQLLADGAWRIGGCGRLYTTETREELERRQAYWYHAEREQQQQHLSAALLTDADLLVRLWTWWQARLEDTRGGPVTAAEESAVAGLLREVRLDNIADDDDDDGDGAHDGGVAAVVEDVRRFLDGHTTVATVRRRP</sequence>
<feature type="compositionally biased region" description="Polar residues" evidence="1">
    <location>
        <begin position="994"/>
        <end position="1011"/>
    </location>
</feature>
<feature type="compositionally biased region" description="Pro residues" evidence="1">
    <location>
        <begin position="640"/>
        <end position="653"/>
    </location>
</feature>
<feature type="region of interest" description="Disordered" evidence="1">
    <location>
        <begin position="275"/>
        <end position="294"/>
    </location>
</feature>
<dbReference type="Gene3D" id="3.30.710.10">
    <property type="entry name" value="Potassium Channel Kv1.1, Chain A"/>
    <property type="match status" value="1"/>
</dbReference>
<comment type="caution">
    <text evidence="2">The sequence shown here is derived from an EMBL/GenBank/DDBJ whole genome shotgun (WGS) entry which is preliminary data.</text>
</comment>
<feature type="region of interest" description="Disordered" evidence="1">
    <location>
        <begin position="317"/>
        <end position="362"/>
    </location>
</feature>
<reference evidence="2 3" key="1">
    <citation type="journal article" date="2021" name="MBio">
        <title>A New Model Trypanosomatid, Novymonas esmeraldas: Genomic Perception of Its 'Candidatus Pandoraea novymonadis' Endosymbiont.</title>
        <authorList>
            <person name="Zakharova A."/>
            <person name="Saura A."/>
            <person name="Butenko A."/>
            <person name="Podesvova L."/>
            <person name="Warmusova S."/>
            <person name="Kostygov A.Y."/>
            <person name="Nenarokova A."/>
            <person name="Lukes J."/>
            <person name="Opperdoes F.R."/>
            <person name="Yurchenko V."/>
        </authorList>
    </citation>
    <scope>NUCLEOTIDE SEQUENCE [LARGE SCALE GENOMIC DNA]</scope>
    <source>
        <strain evidence="2 3">E262AT.01</strain>
    </source>
</reference>
<feature type="compositionally biased region" description="Polar residues" evidence="1">
    <location>
        <begin position="1024"/>
        <end position="1034"/>
    </location>
</feature>
<feature type="compositionally biased region" description="Low complexity" evidence="1">
    <location>
        <begin position="1244"/>
        <end position="1256"/>
    </location>
</feature>
<feature type="compositionally biased region" description="Low complexity" evidence="1">
    <location>
        <begin position="1274"/>
        <end position="1294"/>
    </location>
</feature>